<comment type="subcellular location">
    <subcellularLocation>
        <location evidence="1">Virion</location>
    </subcellularLocation>
</comment>
<gene>
    <name evidence="4" type="ORF">D0O76_00945</name>
</gene>
<dbReference type="Gene3D" id="6.20.70.20">
    <property type="match status" value="1"/>
</dbReference>
<proteinExistence type="predicted"/>
<dbReference type="PANTHER" id="PTHR35191">
    <property type="entry name" value="PROPHAGE SIDE TAIL FIBER PROTEIN HOMOLOG STFQ-RELATED"/>
    <property type="match status" value="1"/>
</dbReference>
<dbReference type="AlphaFoldDB" id="A0A5U1J7F5"/>
<dbReference type="InterPro" id="IPR051934">
    <property type="entry name" value="Phage_Tail_Fiber_Structural"/>
</dbReference>
<organism evidence="4">
    <name type="scientific">Salmonella enterica</name>
    <name type="common">Salmonella choleraesuis</name>
    <dbReference type="NCBI Taxonomy" id="28901"/>
    <lineage>
        <taxon>Bacteria</taxon>
        <taxon>Pseudomonadati</taxon>
        <taxon>Pseudomonadota</taxon>
        <taxon>Gammaproteobacteria</taxon>
        <taxon>Enterobacterales</taxon>
        <taxon>Enterobacteriaceae</taxon>
        <taxon>Salmonella</taxon>
    </lineage>
</organism>
<dbReference type="Pfam" id="PF03406">
    <property type="entry name" value="Phage_fiber_2"/>
    <property type="match status" value="1"/>
</dbReference>
<protein>
    <recommendedName>
        <fullName evidence="3">Putative tail fiber protein gp53-like C-terminal domain-containing protein</fullName>
    </recommendedName>
</protein>
<dbReference type="InterPro" id="IPR054075">
    <property type="entry name" value="Gp53-like_C"/>
</dbReference>
<dbReference type="InterPro" id="IPR005068">
    <property type="entry name" value="Phage_lambda_Stf-r2"/>
</dbReference>
<dbReference type="GO" id="GO:0019062">
    <property type="term" value="P:virion attachment to host cell"/>
    <property type="evidence" value="ECO:0007669"/>
    <property type="project" value="InterPro"/>
</dbReference>
<dbReference type="Pfam" id="PF21882">
    <property type="entry name" value="Gp53-like_C"/>
    <property type="match status" value="1"/>
</dbReference>
<dbReference type="EMBL" id="AAGJLM010000001">
    <property type="protein sequence ID" value="EBO7332163.1"/>
    <property type="molecule type" value="Genomic_DNA"/>
</dbReference>
<keyword evidence="2" id="KW-0945">Host-virus interaction</keyword>
<dbReference type="PANTHER" id="PTHR35191:SF1">
    <property type="entry name" value="PROPHAGE SIDE TAIL FIBER PROTEIN HOMOLOG STFQ-RELATED"/>
    <property type="match status" value="1"/>
</dbReference>
<comment type="caution">
    <text evidence="4">The sequence shown here is derived from an EMBL/GenBank/DDBJ whole genome shotgun (WGS) entry which is preliminary data.</text>
</comment>
<dbReference type="Gene3D" id="2.60.40.3940">
    <property type="match status" value="1"/>
</dbReference>
<evidence type="ECO:0000256" key="1">
    <source>
        <dbReference type="ARBA" id="ARBA00004328"/>
    </source>
</evidence>
<accession>A0A5U1J7F5</accession>
<name>A0A5U1J7F5_SALER</name>
<dbReference type="GO" id="GO:0046718">
    <property type="term" value="P:symbiont entry into host cell"/>
    <property type="evidence" value="ECO:0007669"/>
    <property type="project" value="InterPro"/>
</dbReference>
<evidence type="ECO:0000259" key="3">
    <source>
        <dbReference type="Pfam" id="PF21882"/>
    </source>
</evidence>
<sequence>MGKLTETEKWEDEVYQIETSDPVLGGPDGVSNRPQKQLANRTQWLKKQLEEANNALAGHERSRNHPDATLTDKGFVKLYSGVSSESEMMAATPKAVKIAMDNANARLAKDRNLADLTNIPLARQSLQLGDSATRNVGTTTNTVAAGDDARITGAVQKAGDTMTGKLTLPQTSGFGVNTDNVLGGSSVTFGDNDTGIKQNGDGILDFYANGQLVARIAPGVLYVLNAVQTGDGKKLALSSRNNSTLNAGFSLWGDGNRPTVIELGDDQGWHLYSQRNPDGSIVFVVNGDINANTLRVGGATYQNNGDIYGSVWRNTWLSSWLSNQFAARDNNINARAPRNAASLATNGWFRDASTGLIVQWGTQHGRTGGHTVNLPLPFPNAGLWSMGWVAASLGYGQDDFSNSAGLINNSQIQVTIDHDTGTSWIAIGY</sequence>
<evidence type="ECO:0000313" key="4">
    <source>
        <dbReference type="EMBL" id="EBO7332163.1"/>
    </source>
</evidence>
<feature type="domain" description="Putative tail fiber protein gp53-like C-terminal" evidence="3">
    <location>
        <begin position="353"/>
        <end position="429"/>
    </location>
</feature>
<reference evidence="4" key="1">
    <citation type="submission" date="2018-08" db="EMBL/GenBank/DDBJ databases">
        <authorList>
            <consortium name="PulseNet: The National Subtyping Network for Foodborne Disease Surveillance"/>
            <person name="Tarr C.L."/>
            <person name="Trees E."/>
            <person name="Katz L.S."/>
            <person name="Carleton-Romer H.A."/>
            <person name="Stroika S."/>
            <person name="Kucerova Z."/>
            <person name="Roache K.F."/>
            <person name="Sabol A.L."/>
            <person name="Besser J."/>
            <person name="Gerner-Smidt P."/>
        </authorList>
    </citation>
    <scope>NUCLEOTIDE SEQUENCE</scope>
    <source>
        <strain evidence="4">PNUSAS049711</strain>
    </source>
</reference>
<evidence type="ECO:0000256" key="2">
    <source>
        <dbReference type="ARBA" id="ARBA00022581"/>
    </source>
</evidence>